<feature type="compositionally biased region" description="Low complexity" evidence="2">
    <location>
        <begin position="193"/>
        <end position="210"/>
    </location>
</feature>
<dbReference type="PANTHER" id="PTHR46560">
    <property type="entry name" value="CYPHER, ISOFORM B"/>
    <property type="match status" value="1"/>
</dbReference>
<evidence type="ECO:0000256" key="3">
    <source>
        <dbReference type="SAM" id="Phobius"/>
    </source>
</evidence>
<organism evidence="6 7">
    <name type="scientific">Brassicogethes aeneus</name>
    <name type="common">Rape pollen beetle</name>
    <name type="synonym">Meligethes aeneus</name>
    <dbReference type="NCBI Taxonomy" id="1431903"/>
    <lineage>
        <taxon>Eukaryota</taxon>
        <taxon>Metazoa</taxon>
        <taxon>Ecdysozoa</taxon>
        <taxon>Arthropoda</taxon>
        <taxon>Hexapoda</taxon>
        <taxon>Insecta</taxon>
        <taxon>Pterygota</taxon>
        <taxon>Neoptera</taxon>
        <taxon>Endopterygota</taxon>
        <taxon>Coleoptera</taxon>
        <taxon>Polyphaga</taxon>
        <taxon>Cucujiformia</taxon>
        <taxon>Nitidulidae</taxon>
        <taxon>Meligethinae</taxon>
        <taxon>Brassicogethes</taxon>
    </lineage>
</organism>
<feature type="domain" description="ZP" evidence="5">
    <location>
        <begin position="369"/>
        <end position="620"/>
    </location>
</feature>
<keyword evidence="7" id="KW-1185">Reference proteome</keyword>
<dbReference type="Pfam" id="PF25057">
    <property type="entry name" value="CUT_N"/>
    <property type="match status" value="1"/>
</dbReference>
<feature type="compositionally biased region" description="Low complexity" evidence="2">
    <location>
        <begin position="149"/>
        <end position="166"/>
    </location>
</feature>
<dbReference type="InterPro" id="IPR001507">
    <property type="entry name" value="ZP_dom"/>
</dbReference>
<name>A0A9P0AX15_BRAAE</name>
<dbReference type="Gene3D" id="2.60.40.3210">
    <property type="entry name" value="Zona pellucida, ZP-N domain"/>
    <property type="match status" value="1"/>
</dbReference>
<reference evidence="6" key="1">
    <citation type="submission" date="2021-12" db="EMBL/GenBank/DDBJ databases">
        <authorList>
            <person name="King R."/>
        </authorList>
    </citation>
    <scope>NUCLEOTIDE SEQUENCE</scope>
</reference>
<dbReference type="Pfam" id="PF00100">
    <property type="entry name" value="Zona_pellucida"/>
    <property type="match status" value="1"/>
</dbReference>
<dbReference type="SMART" id="SM00241">
    <property type="entry name" value="ZP"/>
    <property type="match status" value="1"/>
</dbReference>
<evidence type="ECO:0000313" key="7">
    <source>
        <dbReference type="Proteomes" id="UP001154078"/>
    </source>
</evidence>
<evidence type="ECO:0000313" key="6">
    <source>
        <dbReference type="EMBL" id="CAH0552196.1"/>
    </source>
</evidence>
<keyword evidence="1" id="KW-1015">Disulfide bond</keyword>
<dbReference type="Proteomes" id="UP001154078">
    <property type="component" value="Chromosome 2"/>
</dbReference>
<dbReference type="AlphaFoldDB" id="A0A9P0AX15"/>
<dbReference type="OrthoDB" id="10068552at2759"/>
<feature type="compositionally biased region" description="Polar residues" evidence="2">
    <location>
        <begin position="172"/>
        <end position="192"/>
    </location>
</feature>
<proteinExistence type="predicted"/>
<feature type="compositionally biased region" description="Polar residues" evidence="2">
    <location>
        <begin position="211"/>
        <end position="261"/>
    </location>
</feature>
<dbReference type="InterPro" id="IPR042235">
    <property type="entry name" value="ZP-C_dom"/>
</dbReference>
<evidence type="ECO:0000256" key="1">
    <source>
        <dbReference type="ARBA" id="ARBA00023157"/>
    </source>
</evidence>
<dbReference type="InterPro" id="IPR055355">
    <property type="entry name" value="ZP-C"/>
</dbReference>
<feature type="signal peptide" evidence="4">
    <location>
        <begin position="1"/>
        <end position="21"/>
    </location>
</feature>
<gene>
    <name evidence="6" type="ORF">MELIAE_LOCUS4625</name>
</gene>
<evidence type="ECO:0000256" key="2">
    <source>
        <dbReference type="SAM" id="MobiDB-lite"/>
    </source>
</evidence>
<keyword evidence="4" id="KW-0732">Signal</keyword>
<keyword evidence="3" id="KW-0472">Membrane</keyword>
<sequence>MKLLIPLVVFLVATLIQEATPQRPRNRQALFIKNDILRKGKSRVTRQTSSDQMVQNILQWLQGVYTQNTRRIRQGTLREYLPPSQTQKPRPFQPAYTTSDNNDGYPASGFKPQPPFPYPTVPGQDGYPQTNEVIPGEPSKAPATGYPEGTSSTFAQQSTTTSGFSTDRPGVSTASPAGYTTSQPGYTTPQPAYTTGYSTSTTGYTSSQSSEAVTTQQPGVPSVDYSTLSPQGFTSTTEGPTPGYSTPQPEYPTNQGFSTSPPVEVSPEAFPTYSPNVEDGSITTGAPITIGPSTGAPFTTGPSTSAPITSAPSETIREELTSPAAETTESPEVNEIPTAKTDTGDNTGTGSDIDEDLKHPPHIHEINVDCGKEMMTINIEFNRQFDGIIYSKGFYSNPDCRYVQENSGQTKYSFTVSLNTCGTEFVNAFDTEGKSYLQNVLVVQNEAGIQEVWDVIRSVRCLWEGSLKDTLSVNLSVGMLTQEIVTFSGDTAMAKLDIQLGKGPFAPAADGLVKIGETMTLVVSVSGDPGFDLQVKDCRATDSTSENVVPLTDENGCVLKPKLFGAFQKTRNTGDTGASIMAYAFFNAFKFPDVMDLMIECNIELCKTDCEVCPNSDQKIEPGRRRKRDLQYYNSTLSDGVTMGKLMRVILPEDIQEAQAFVSLSHSDGVCMSTQSFVFSTALLLSLLVASCLFSAFMWLQNQRLAFLKH</sequence>
<protein>
    <recommendedName>
        <fullName evidence="5">ZP domain-containing protein</fullName>
    </recommendedName>
</protein>
<evidence type="ECO:0000256" key="4">
    <source>
        <dbReference type="SAM" id="SignalP"/>
    </source>
</evidence>
<feature type="chain" id="PRO_5040297191" description="ZP domain-containing protein" evidence="4">
    <location>
        <begin position="22"/>
        <end position="710"/>
    </location>
</feature>
<dbReference type="EMBL" id="OV121133">
    <property type="protein sequence ID" value="CAH0552196.1"/>
    <property type="molecule type" value="Genomic_DNA"/>
</dbReference>
<dbReference type="PANTHER" id="PTHR46560:SF4">
    <property type="entry name" value="DUSKY"/>
    <property type="match status" value="1"/>
</dbReference>
<keyword evidence="3" id="KW-0812">Transmembrane</keyword>
<keyword evidence="3" id="KW-1133">Transmembrane helix</keyword>
<feature type="transmembrane region" description="Helical" evidence="3">
    <location>
        <begin position="677"/>
        <end position="700"/>
    </location>
</feature>
<dbReference type="InterPro" id="IPR056953">
    <property type="entry name" value="CUT_N"/>
</dbReference>
<accession>A0A9P0AX15</accession>
<dbReference type="Gene3D" id="2.60.40.4100">
    <property type="entry name" value="Zona pellucida, ZP-C domain"/>
    <property type="match status" value="1"/>
</dbReference>
<dbReference type="PROSITE" id="PS51034">
    <property type="entry name" value="ZP_2"/>
    <property type="match status" value="1"/>
</dbReference>
<feature type="region of interest" description="Disordered" evidence="2">
    <location>
        <begin position="77"/>
        <end position="264"/>
    </location>
</feature>
<feature type="region of interest" description="Disordered" evidence="2">
    <location>
        <begin position="320"/>
        <end position="359"/>
    </location>
</feature>
<evidence type="ECO:0000259" key="5">
    <source>
        <dbReference type="PROSITE" id="PS51034"/>
    </source>
</evidence>